<sequence>MNMVKFVTDEQKIRELAESLYRIKTKEPGRFWFQGKDVYFDVFLKVENEEIVWFQFTWQGNVVSWDESEPDLKTGVTNEMSCGDRHYPASKIVKFDLFPNQELIEFVQAIVKVCAVEKPIFAQALKLFR</sequence>
<evidence type="ECO:0000313" key="1">
    <source>
        <dbReference type="EMBL" id="MFB2876545.1"/>
    </source>
</evidence>
<comment type="caution">
    <text evidence="1">The sequence shown here is derived from an EMBL/GenBank/DDBJ whole genome shotgun (WGS) entry which is preliminary data.</text>
</comment>
<reference evidence="1 2" key="1">
    <citation type="submission" date="2024-09" db="EMBL/GenBank/DDBJ databases">
        <title>Floridaenema gen nov. (Aerosakkonemataceae, Aerosakkonematales ord. nov., Cyanobacteria) from benthic tropical and subtropical fresh waters, with the description of four new species.</title>
        <authorList>
            <person name="Moretto J.A."/>
            <person name="Berthold D.E."/>
            <person name="Lefler F.W."/>
            <person name="Huang I.-S."/>
            <person name="Laughinghouse H. IV."/>
        </authorList>
    </citation>
    <scope>NUCLEOTIDE SEQUENCE [LARGE SCALE GENOMIC DNA]</scope>
    <source>
        <strain evidence="1 2">BLCC-F46</strain>
    </source>
</reference>
<evidence type="ECO:0000313" key="2">
    <source>
        <dbReference type="Proteomes" id="UP001576774"/>
    </source>
</evidence>
<gene>
    <name evidence="1" type="ORF">ACE1CC_06605</name>
</gene>
<dbReference type="EMBL" id="JBHFNQ010000052">
    <property type="protein sequence ID" value="MFB2876545.1"/>
    <property type="molecule type" value="Genomic_DNA"/>
</dbReference>
<protein>
    <submittedName>
        <fullName evidence="1">Uncharacterized protein</fullName>
    </submittedName>
</protein>
<dbReference type="Proteomes" id="UP001576774">
    <property type="component" value="Unassembled WGS sequence"/>
</dbReference>
<keyword evidence="2" id="KW-1185">Reference proteome</keyword>
<accession>A0ABV4X180</accession>
<name>A0ABV4X180_9CYAN</name>
<proteinExistence type="predicted"/>
<organism evidence="1 2">
    <name type="scientific">Floridaenema aerugineum BLCC-F46</name>
    <dbReference type="NCBI Taxonomy" id="3153654"/>
    <lineage>
        <taxon>Bacteria</taxon>
        <taxon>Bacillati</taxon>
        <taxon>Cyanobacteriota</taxon>
        <taxon>Cyanophyceae</taxon>
        <taxon>Oscillatoriophycideae</taxon>
        <taxon>Aerosakkonematales</taxon>
        <taxon>Aerosakkonemataceae</taxon>
        <taxon>Floridanema</taxon>
        <taxon>Floridanema aerugineum</taxon>
    </lineage>
</organism>
<dbReference type="RefSeq" id="WP_413269670.1">
    <property type="nucleotide sequence ID" value="NZ_JBHFNQ010000052.1"/>
</dbReference>